<evidence type="ECO:0008006" key="2">
    <source>
        <dbReference type="Google" id="ProtNLM"/>
    </source>
</evidence>
<sequence length="380" mass="41459">MHHVAVALHSKCLRHLHRAGLGDAADVVARQVDQHHVLGTLLGIVHQFLLGRLVLLGRSTARARASQRTDGDLVAFRNRFVAHQDFGARAHHLEVAEVVVVHVRRGVQRTQRAVQRQRAFRVALVDALADLHLHEVASGDQLLGLGHGLQVVVFGKAALGGMVLGGTHDGRAHRILELFLQLAQPLLALGIGLGLRRIGIDDQVELARQVVDDGQFLALQQQDVGAAQRVVGAAVFELFLDVAHRVVAEVTGQATAKARQSGAQRDLETLLVISDEVERIALGRLHHLAVGDHLGLCRRAKAAGAQQRARRQADEAVATKALAADHRFQQKAVGAVATRVGEFEVEGQRSFKVRKGFGNQRNTVVAFRSQTFEFKFCNHR</sequence>
<organism evidence="1">
    <name type="scientific">bioreactor metagenome</name>
    <dbReference type="NCBI Taxonomy" id="1076179"/>
    <lineage>
        <taxon>unclassified sequences</taxon>
        <taxon>metagenomes</taxon>
        <taxon>ecological metagenomes</taxon>
    </lineage>
</organism>
<protein>
    <recommendedName>
        <fullName evidence="2">NAD-specific glutamate dehydrogenase</fullName>
    </recommendedName>
</protein>
<accession>A0A644Z7Q9</accession>
<comment type="caution">
    <text evidence="1">The sequence shown here is derived from an EMBL/GenBank/DDBJ whole genome shotgun (WGS) entry which is preliminary data.</text>
</comment>
<dbReference type="EMBL" id="VSSQ01007762">
    <property type="protein sequence ID" value="MPM36900.1"/>
    <property type="molecule type" value="Genomic_DNA"/>
</dbReference>
<proteinExistence type="predicted"/>
<dbReference type="AlphaFoldDB" id="A0A644Z7Q9"/>
<reference evidence="1" key="1">
    <citation type="submission" date="2019-08" db="EMBL/GenBank/DDBJ databases">
        <authorList>
            <person name="Kucharzyk K."/>
            <person name="Murdoch R.W."/>
            <person name="Higgins S."/>
            <person name="Loffler F."/>
        </authorList>
    </citation>
    <scope>NUCLEOTIDE SEQUENCE</scope>
</reference>
<evidence type="ECO:0000313" key="1">
    <source>
        <dbReference type="EMBL" id="MPM36900.1"/>
    </source>
</evidence>
<name>A0A644Z7Q9_9ZZZZ</name>
<gene>
    <name evidence="1" type="ORF">SDC9_83504</name>
</gene>